<evidence type="ECO:0000313" key="2">
    <source>
        <dbReference type="Proteomes" id="UP000552097"/>
    </source>
</evidence>
<keyword evidence="2" id="KW-1185">Reference proteome</keyword>
<sequence length="33" mass="3616">MLIRPYRESDHDAVGEICAPAFVAGNGERTPSR</sequence>
<reference evidence="1 2" key="1">
    <citation type="submission" date="2020-08" db="EMBL/GenBank/DDBJ databases">
        <title>Sequencing the genomes of 1000 actinobacteria strains.</title>
        <authorList>
            <person name="Klenk H.-P."/>
        </authorList>
    </citation>
    <scope>NUCLEOTIDE SEQUENCE [LARGE SCALE GENOMIC DNA]</scope>
    <source>
        <strain evidence="1 2">DSM 45486</strain>
    </source>
</reference>
<name>A0A7W9HMJ8_9PSEU</name>
<organism evidence="1 2">
    <name type="scientific">Saccharothrix ecbatanensis</name>
    <dbReference type="NCBI Taxonomy" id="1105145"/>
    <lineage>
        <taxon>Bacteria</taxon>
        <taxon>Bacillati</taxon>
        <taxon>Actinomycetota</taxon>
        <taxon>Actinomycetes</taxon>
        <taxon>Pseudonocardiales</taxon>
        <taxon>Pseudonocardiaceae</taxon>
        <taxon>Saccharothrix</taxon>
    </lineage>
</organism>
<gene>
    <name evidence="1" type="ORF">F4560_004654</name>
</gene>
<accession>A0A7W9HMJ8</accession>
<proteinExistence type="predicted"/>
<dbReference type="EMBL" id="JACHMO010000001">
    <property type="protein sequence ID" value="MBB5804886.1"/>
    <property type="molecule type" value="Genomic_DNA"/>
</dbReference>
<protein>
    <submittedName>
        <fullName evidence="1">Uncharacterized protein</fullName>
    </submittedName>
</protein>
<dbReference type="Proteomes" id="UP000552097">
    <property type="component" value="Unassembled WGS sequence"/>
</dbReference>
<dbReference type="AlphaFoldDB" id="A0A7W9HMJ8"/>
<comment type="caution">
    <text evidence="1">The sequence shown here is derived from an EMBL/GenBank/DDBJ whole genome shotgun (WGS) entry which is preliminary data.</text>
</comment>
<evidence type="ECO:0000313" key="1">
    <source>
        <dbReference type="EMBL" id="MBB5804886.1"/>
    </source>
</evidence>